<reference evidence="2 3" key="1">
    <citation type="journal article" date="2013" name="Curr. Biol.">
        <title>The Genome of the Foraminiferan Reticulomyxa filosa.</title>
        <authorList>
            <person name="Glockner G."/>
            <person name="Hulsmann N."/>
            <person name="Schleicher M."/>
            <person name="Noegel A.A."/>
            <person name="Eichinger L."/>
            <person name="Gallinger C."/>
            <person name="Pawlowski J."/>
            <person name="Sierra R."/>
            <person name="Euteneuer U."/>
            <person name="Pillet L."/>
            <person name="Moustafa A."/>
            <person name="Platzer M."/>
            <person name="Groth M."/>
            <person name="Szafranski K."/>
            <person name="Schliwa M."/>
        </authorList>
    </citation>
    <scope>NUCLEOTIDE SEQUENCE [LARGE SCALE GENOMIC DNA]</scope>
</reference>
<dbReference type="AlphaFoldDB" id="X6MBT0"/>
<keyword evidence="1" id="KW-0812">Transmembrane</keyword>
<dbReference type="Proteomes" id="UP000023152">
    <property type="component" value="Unassembled WGS sequence"/>
</dbReference>
<sequence length="191" mass="22696">MKIELKLFNTKFKNKSPFFYFLISKFLHCKIVVTLIFHFKMFLVYTLVQFFLFLNKSSNIFFVLHHQKTYQEKTKKSSRINLNLSMKDGSKILINSLPIMLVYLFFLFLNVNKNITILFNKVSTVFIFDTFRSSSKLINTFTDMQAMCGALIMQYLMIVYLFVLDQVIKQFVYGMLITTNKFNHSMDIQIL</sequence>
<keyword evidence="3" id="KW-1185">Reference proteome</keyword>
<protein>
    <submittedName>
        <fullName evidence="2">Uncharacterized protein</fullName>
    </submittedName>
</protein>
<accession>X6MBT0</accession>
<name>X6MBT0_RETFI</name>
<comment type="caution">
    <text evidence="2">The sequence shown here is derived from an EMBL/GenBank/DDBJ whole genome shotgun (WGS) entry which is preliminary data.</text>
</comment>
<organism evidence="2 3">
    <name type="scientific">Reticulomyxa filosa</name>
    <dbReference type="NCBI Taxonomy" id="46433"/>
    <lineage>
        <taxon>Eukaryota</taxon>
        <taxon>Sar</taxon>
        <taxon>Rhizaria</taxon>
        <taxon>Retaria</taxon>
        <taxon>Foraminifera</taxon>
        <taxon>Monothalamids</taxon>
        <taxon>Reticulomyxidae</taxon>
        <taxon>Reticulomyxa</taxon>
    </lineage>
</organism>
<feature type="transmembrane region" description="Helical" evidence="1">
    <location>
        <begin position="92"/>
        <end position="111"/>
    </location>
</feature>
<keyword evidence="1" id="KW-0472">Membrane</keyword>
<evidence type="ECO:0000313" key="2">
    <source>
        <dbReference type="EMBL" id="ETO11136.1"/>
    </source>
</evidence>
<evidence type="ECO:0000256" key="1">
    <source>
        <dbReference type="SAM" id="Phobius"/>
    </source>
</evidence>
<proteinExistence type="predicted"/>
<gene>
    <name evidence="2" type="ORF">RFI_26240</name>
</gene>
<feature type="transmembrane region" description="Helical" evidence="1">
    <location>
        <begin position="144"/>
        <end position="163"/>
    </location>
</feature>
<keyword evidence="1" id="KW-1133">Transmembrane helix</keyword>
<evidence type="ECO:0000313" key="3">
    <source>
        <dbReference type="Proteomes" id="UP000023152"/>
    </source>
</evidence>
<dbReference type="EMBL" id="ASPP01022723">
    <property type="protein sequence ID" value="ETO11136.1"/>
    <property type="molecule type" value="Genomic_DNA"/>
</dbReference>